<dbReference type="AlphaFoldDB" id="A0A7E4VQN2"/>
<protein>
    <submittedName>
        <fullName evidence="2">Uncharacterized protein</fullName>
    </submittedName>
</protein>
<keyword evidence="1" id="KW-1185">Reference proteome</keyword>
<dbReference type="Proteomes" id="UP000492821">
    <property type="component" value="Unassembled WGS sequence"/>
</dbReference>
<evidence type="ECO:0000313" key="1">
    <source>
        <dbReference type="Proteomes" id="UP000492821"/>
    </source>
</evidence>
<dbReference type="WBParaSite" id="Pan_g23865.t1">
    <property type="protein sequence ID" value="Pan_g23865.t1"/>
    <property type="gene ID" value="Pan_g23865"/>
</dbReference>
<name>A0A7E4VQN2_PANRE</name>
<sequence>MSANRTIPNVRTRKNIRQQNGCIIRRIVQSKEQNKPALEELILTEKRREPWSPPTLVPKMLRTSDDYSITVI</sequence>
<proteinExistence type="predicted"/>
<evidence type="ECO:0000313" key="2">
    <source>
        <dbReference type="WBParaSite" id="Pan_g23865.t1"/>
    </source>
</evidence>
<accession>A0A7E4VQN2</accession>
<reference evidence="1" key="1">
    <citation type="journal article" date="2013" name="Genetics">
        <title>The draft genome and transcriptome of Panagrellus redivivus are shaped by the harsh demands of a free-living lifestyle.</title>
        <authorList>
            <person name="Srinivasan J."/>
            <person name="Dillman A.R."/>
            <person name="Macchietto M.G."/>
            <person name="Heikkinen L."/>
            <person name="Lakso M."/>
            <person name="Fracchia K.M."/>
            <person name="Antoshechkin I."/>
            <person name="Mortazavi A."/>
            <person name="Wong G."/>
            <person name="Sternberg P.W."/>
        </authorList>
    </citation>
    <scope>NUCLEOTIDE SEQUENCE [LARGE SCALE GENOMIC DNA]</scope>
    <source>
        <strain evidence="1">MT8872</strain>
    </source>
</reference>
<organism evidence="1 2">
    <name type="scientific">Panagrellus redivivus</name>
    <name type="common">Microworm</name>
    <dbReference type="NCBI Taxonomy" id="6233"/>
    <lineage>
        <taxon>Eukaryota</taxon>
        <taxon>Metazoa</taxon>
        <taxon>Ecdysozoa</taxon>
        <taxon>Nematoda</taxon>
        <taxon>Chromadorea</taxon>
        <taxon>Rhabditida</taxon>
        <taxon>Tylenchina</taxon>
        <taxon>Panagrolaimomorpha</taxon>
        <taxon>Panagrolaimoidea</taxon>
        <taxon>Panagrolaimidae</taxon>
        <taxon>Panagrellus</taxon>
    </lineage>
</organism>
<reference evidence="2" key="2">
    <citation type="submission" date="2020-10" db="UniProtKB">
        <authorList>
            <consortium name="WormBaseParasite"/>
        </authorList>
    </citation>
    <scope>IDENTIFICATION</scope>
</reference>